<sequence>MATGQQFTFKQNGCPLPNYAYGPNFRLIAMVLQGILDCLLDYKRTPAPMSTVVL</sequence>
<proteinExistence type="predicted"/>
<name>A0A0E9XH51_ANGAN</name>
<reference evidence="1" key="1">
    <citation type="submission" date="2014-11" db="EMBL/GenBank/DDBJ databases">
        <authorList>
            <person name="Amaro Gonzalez C."/>
        </authorList>
    </citation>
    <scope>NUCLEOTIDE SEQUENCE</scope>
</reference>
<dbReference type="EMBL" id="GBXM01007402">
    <property type="protein sequence ID" value="JAI01176.1"/>
    <property type="molecule type" value="Transcribed_RNA"/>
</dbReference>
<protein>
    <submittedName>
        <fullName evidence="1">Uncharacterized protein</fullName>
    </submittedName>
</protein>
<reference evidence="1" key="2">
    <citation type="journal article" date="2015" name="Fish Shellfish Immunol.">
        <title>Early steps in the European eel (Anguilla anguilla)-Vibrio vulnificus interaction in the gills: Role of the RtxA13 toxin.</title>
        <authorList>
            <person name="Callol A."/>
            <person name="Pajuelo D."/>
            <person name="Ebbesson L."/>
            <person name="Teles M."/>
            <person name="MacKenzie S."/>
            <person name="Amaro C."/>
        </authorList>
    </citation>
    <scope>NUCLEOTIDE SEQUENCE</scope>
</reference>
<organism evidence="1">
    <name type="scientific">Anguilla anguilla</name>
    <name type="common">European freshwater eel</name>
    <name type="synonym">Muraena anguilla</name>
    <dbReference type="NCBI Taxonomy" id="7936"/>
    <lineage>
        <taxon>Eukaryota</taxon>
        <taxon>Metazoa</taxon>
        <taxon>Chordata</taxon>
        <taxon>Craniata</taxon>
        <taxon>Vertebrata</taxon>
        <taxon>Euteleostomi</taxon>
        <taxon>Actinopterygii</taxon>
        <taxon>Neopterygii</taxon>
        <taxon>Teleostei</taxon>
        <taxon>Anguilliformes</taxon>
        <taxon>Anguillidae</taxon>
        <taxon>Anguilla</taxon>
    </lineage>
</organism>
<dbReference type="AlphaFoldDB" id="A0A0E9XH51"/>
<accession>A0A0E9XH51</accession>
<evidence type="ECO:0000313" key="1">
    <source>
        <dbReference type="EMBL" id="JAI01176.1"/>
    </source>
</evidence>